<accession>A0A0E0J393</accession>
<dbReference type="OMA" id="CCYEELP"/>
<sequence>MPLNLALCCARGRGAYCCPPPGDHPAPPLRADAAAANDDGGGEWCCYEELPVSTPPHVPRGLARGGEDEDEDDDDGLELTMTRGAPGVRDDADDQQLVSPAAAAAGGVGFVAKSWIASVYERLSRTFSVLP</sequence>
<dbReference type="AlphaFoldDB" id="A0A0E0J393"/>
<keyword evidence="3" id="KW-1185">Reference proteome</keyword>
<feature type="compositionally biased region" description="Acidic residues" evidence="1">
    <location>
        <begin position="67"/>
        <end position="77"/>
    </location>
</feature>
<dbReference type="Gramene" id="ONIVA11G16860.1">
    <property type="protein sequence ID" value="ONIVA11G16860.1"/>
    <property type="gene ID" value="ONIVA11G16860"/>
</dbReference>
<evidence type="ECO:0000256" key="1">
    <source>
        <dbReference type="SAM" id="MobiDB-lite"/>
    </source>
</evidence>
<feature type="region of interest" description="Disordered" evidence="1">
    <location>
        <begin position="55"/>
        <end position="94"/>
    </location>
</feature>
<protein>
    <submittedName>
        <fullName evidence="2">Uncharacterized protein</fullName>
    </submittedName>
</protein>
<name>A0A0E0J393_ORYNI</name>
<evidence type="ECO:0000313" key="3">
    <source>
        <dbReference type="Proteomes" id="UP000006591"/>
    </source>
</evidence>
<organism evidence="2">
    <name type="scientific">Oryza nivara</name>
    <name type="common">Indian wild rice</name>
    <name type="synonym">Oryza sativa f. spontanea</name>
    <dbReference type="NCBI Taxonomy" id="4536"/>
    <lineage>
        <taxon>Eukaryota</taxon>
        <taxon>Viridiplantae</taxon>
        <taxon>Streptophyta</taxon>
        <taxon>Embryophyta</taxon>
        <taxon>Tracheophyta</taxon>
        <taxon>Spermatophyta</taxon>
        <taxon>Magnoliopsida</taxon>
        <taxon>Liliopsida</taxon>
        <taxon>Poales</taxon>
        <taxon>Poaceae</taxon>
        <taxon>BOP clade</taxon>
        <taxon>Oryzoideae</taxon>
        <taxon>Oryzeae</taxon>
        <taxon>Oryzinae</taxon>
        <taxon>Oryza</taxon>
    </lineage>
</organism>
<reference evidence="2" key="2">
    <citation type="submission" date="2018-04" db="EMBL/GenBank/DDBJ databases">
        <title>OnivRS2 (Oryza nivara Reference Sequence Version 2).</title>
        <authorList>
            <person name="Zhang J."/>
            <person name="Kudrna D."/>
            <person name="Lee S."/>
            <person name="Talag J."/>
            <person name="Rajasekar S."/>
            <person name="Welchert J."/>
            <person name="Hsing Y.-I."/>
            <person name="Wing R.A."/>
        </authorList>
    </citation>
    <scope>NUCLEOTIDE SEQUENCE [LARGE SCALE GENOMIC DNA]</scope>
    <source>
        <strain evidence="2">SL10</strain>
    </source>
</reference>
<reference evidence="2" key="1">
    <citation type="submission" date="2015-04" db="UniProtKB">
        <authorList>
            <consortium name="EnsemblPlants"/>
        </authorList>
    </citation>
    <scope>IDENTIFICATION</scope>
    <source>
        <strain evidence="2">SL10</strain>
    </source>
</reference>
<dbReference type="EnsemblPlants" id="ONIVA11G16860.1">
    <property type="protein sequence ID" value="ONIVA11G16860.1"/>
    <property type="gene ID" value="ONIVA11G16860"/>
</dbReference>
<evidence type="ECO:0000313" key="2">
    <source>
        <dbReference type="EnsemblPlants" id="ONIVA11G16860.1"/>
    </source>
</evidence>
<dbReference type="Proteomes" id="UP000006591">
    <property type="component" value="Chromosome 11"/>
</dbReference>
<dbReference type="HOGENOM" id="CLU_1996148_0_0_1"/>
<proteinExistence type="predicted"/>